<dbReference type="PROSITE" id="PS51257">
    <property type="entry name" value="PROKAR_LIPOPROTEIN"/>
    <property type="match status" value="1"/>
</dbReference>
<name>A0ABM9PKH9_9FLAO</name>
<keyword evidence="3" id="KW-1185">Reference proteome</keyword>
<dbReference type="Pfam" id="PF13905">
    <property type="entry name" value="Thioredoxin_8"/>
    <property type="match status" value="1"/>
</dbReference>
<organism evidence="2 3">
    <name type="scientific">Tenacibaculum vairaonense</name>
    <dbReference type="NCBI Taxonomy" id="3137860"/>
    <lineage>
        <taxon>Bacteria</taxon>
        <taxon>Pseudomonadati</taxon>
        <taxon>Bacteroidota</taxon>
        <taxon>Flavobacteriia</taxon>
        <taxon>Flavobacteriales</taxon>
        <taxon>Flavobacteriaceae</taxon>
        <taxon>Tenacibaculum</taxon>
    </lineage>
</organism>
<dbReference type="RefSeq" id="WP_348737953.1">
    <property type="nucleotide sequence ID" value="NZ_CAXJRC010000011.1"/>
</dbReference>
<dbReference type="EMBL" id="CAXJRC010000011">
    <property type="protein sequence ID" value="CAL2106146.1"/>
    <property type="molecule type" value="Genomic_DNA"/>
</dbReference>
<reference evidence="2 3" key="1">
    <citation type="submission" date="2024-05" db="EMBL/GenBank/DDBJ databases">
        <authorList>
            <person name="Duchaud E."/>
        </authorList>
    </citation>
    <scope>NUCLEOTIDE SEQUENCE [LARGE SCALE GENOMIC DNA]</scope>
    <source>
        <strain evidence="2">Ena-SAMPLE-TAB-13-05-2024-13:56:06:370-140305</strain>
    </source>
</reference>
<gene>
    <name evidence="2" type="ORF">T190115A13A_10302</name>
</gene>
<dbReference type="Proteomes" id="UP001497602">
    <property type="component" value="Unassembled WGS sequence"/>
</dbReference>
<dbReference type="InterPro" id="IPR012336">
    <property type="entry name" value="Thioredoxin-like_fold"/>
</dbReference>
<feature type="domain" description="Thioredoxin-like fold" evidence="1">
    <location>
        <begin position="53"/>
        <end position="144"/>
    </location>
</feature>
<evidence type="ECO:0000313" key="3">
    <source>
        <dbReference type="Proteomes" id="UP001497602"/>
    </source>
</evidence>
<evidence type="ECO:0000313" key="2">
    <source>
        <dbReference type="EMBL" id="CAL2106146.1"/>
    </source>
</evidence>
<sequence length="161" mass="18838">MKKVLIILITIFFTSCTVFQPKSFTKESLEEKLVTINRDSINLNELLKRNKNKQTFIQVYASYCPYSQDSFKDVEKLQEKNNDIDYVFLSVDHSYHDWKRGLENLKNLKGQHYYIPQKGKGAIAKFIKLKTIPRFLLINTNQEIVVFKSAKVADIEAKLIK</sequence>
<dbReference type="SUPFAM" id="SSF52833">
    <property type="entry name" value="Thioredoxin-like"/>
    <property type="match status" value="1"/>
</dbReference>
<accession>A0ABM9PKH9</accession>
<dbReference type="Gene3D" id="3.40.30.10">
    <property type="entry name" value="Glutaredoxin"/>
    <property type="match status" value="1"/>
</dbReference>
<comment type="caution">
    <text evidence="2">The sequence shown here is derived from an EMBL/GenBank/DDBJ whole genome shotgun (WGS) entry which is preliminary data.</text>
</comment>
<protein>
    <submittedName>
        <fullName evidence="2">Thioredoxin-like</fullName>
    </submittedName>
</protein>
<dbReference type="InterPro" id="IPR036249">
    <property type="entry name" value="Thioredoxin-like_sf"/>
</dbReference>
<proteinExistence type="predicted"/>
<evidence type="ECO:0000259" key="1">
    <source>
        <dbReference type="Pfam" id="PF13905"/>
    </source>
</evidence>